<sequence>MVSTKKSIALFGRRFFISLSTNANFVIIELKLNNMSDDKKQLRKTISYLNQKHLKLVKQKHLKKIKNA</sequence>
<proteinExistence type="predicted"/>
<dbReference type="Proteomes" id="UP000718715">
    <property type="component" value="Unassembled WGS sequence"/>
</dbReference>
<accession>A0ACD3T441</accession>
<evidence type="ECO:0000313" key="2">
    <source>
        <dbReference type="Proteomes" id="UP000718715"/>
    </source>
</evidence>
<dbReference type="EMBL" id="PZOJ01000006">
    <property type="protein sequence ID" value="TMX77709.1"/>
    <property type="molecule type" value="Genomic_DNA"/>
</dbReference>
<comment type="caution">
    <text evidence="1">The sequence shown here is derived from an EMBL/GenBank/DDBJ whole genome shotgun (WGS) entry which is preliminary data.</text>
</comment>
<keyword evidence="2" id="KW-1185">Reference proteome</keyword>
<organism evidence="1 2">
    <name type="scientific">Photobacterium damselae</name>
    <dbReference type="NCBI Taxonomy" id="38293"/>
    <lineage>
        <taxon>Bacteria</taxon>
        <taxon>Pseudomonadati</taxon>
        <taxon>Pseudomonadota</taxon>
        <taxon>Gammaproteobacteria</taxon>
        <taxon>Vibrionales</taxon>
        <taxon>Vibrionaceae</taxon>
        <taxon>Photobacterium</taxon>
    </lineage>
</organism>
<protein>
    <submittedName>
        <fullName evidence="1">Uncharacterized protein</fullName>
    </submittedName>
</protein>
<name>A0ACD3T441_PHODM</name>
<evidence type="ECO:0000313" key="1">
    <source>
        <dbReference type="EMBL" id="TMX77709.1"/>
    </source>
</evidence>
<gene>
    <name evidence="1" type="ORF">DA092_03825</name>
</gene>
<reference evidence="1" key="1">
    <citation type="submission" date="2018-03" db="EMBL/GenBank/DDBJ databases">
        <title>Genomic characterization of a polymicrobial infection associated with a disease outbreak in Pacific white shrimp (Litopenaeus vannamei).</title>
        <authorList>
            <person name="Turner J.W."/>
            <person name="Bachand P.T."/>
            <person name="Tallman J."/>
            <person name="Elledge N.C."/>
            <person name="Pinnell L.J."/>
            <person name="Laughlin R.C."/>
            <person name="Zimba P.V."/>
        </authorList>
    </citation>
    <scope>NUCLEOTIDE SEQUENCE</scope>
    <source>
        <strain evidence="1">Hep-2b-22</strain>
    </source>
</reference>